<gene>
    <name evidence="1" type="ORF">SHERM_21400</name>
</gene>
<dbReference type="EMBL" id="CACSLK010024742">
    <property type="protein sequence ID" value="CAA0824454.1"/>
    <property type="molecule type" value="Genomic_DNA"/>
</dbReference>
<feature type="non-terminal residue" evidence="1">
    <location>
        <position position="1"/>
    </location>
</feature>
<feature type="non-terminal residue" evidence="1">
    <location>
        <position position="223"/>
    </location>
</feature>
<evidence type="ECO:0000313" key="1">
    <source>
        <dbReference type="EMBL" id="CAA0824454.1"/>
    </source>
</evidence>
<dbReference type="AlphaFoldDB" id="A0A9N7NAC1"/>
<name>A0A9N7NAC1_STRHE</name>
<dbReference type="Proteomes" id="UP001153555">
    <property type="component" value="Unassembled WGS sequence"/>
</dbReference>
<reference evidence="1" key="1">
    <citation type="submission" date="2019-12" db="EMBL/GenBank/DDBJ databases">
        <authorList>
            <person name="Scholes J."/>
        </authorList>
    </citation>
    <scope>NUCLEOTIDE SEQUENCE</scope>
</reference>
<evidence type="ECO:0000313" key="2">
    <source>
        <dbReference type="Proteomes" id="UP001153555"/>
    </source>
</evidence>
<keyword evidence="2" id="KW-1185">Reference proteome</keyword>
<sequence length="223" mass="25564">IAVEIAAGSCHTRPHAPPEGSSCWDLHRRVRECERSVFRPVNAVDFAVTSAFWIGQVCSIPRRFDLRSTVRASQININFKHIKLPSQVFPANIIILFRLSHIGHIYMKINEKLIFEIYNSIWKPKHELAPIFSMRDEFKMHVAVSLDISHNIMLNYKFLPFSTACLAANAQDIHAMSEQSTRPMDDVVVFHPCTSLQDIRSIQRTRIINHQPSRGLATLKSYD</sequence>
<accession>A0A9N7NAC1</accession>
<comment type="caution">
    <text evidence="1">The sequence shown here is derived from an EMBL/GenBank/DDBJ whole genome shotgun (WGS) entry which is preliminary data.</text>
</comment>
<organism evidence="1 2">
    <name type="scientific">Striga hermonthica</name>
    <name type="common">Purple witchweed</name>
    <name type="synonym">Buchnera hermonthica</name>
    <dbReference type="NCBI Taxonomy" id="68872"/>
    <lineage>
        <taxon>Eukaryota</taxon>
        <taxon>Viridiplantae</taxon>
        <taxon>Streptophyta</taxon>
        <taxon>Embryophyta</taxon>
        <taxon>Tracheophyta</taxon>
        <taxon>Spermatophyta</taxon>
        <taxon>Magnoliopsida</taxon>
        <taxon>eudicotyledons</taxon>
        <taxon>Gunneridae</taxon>
        <taxon>Pentapetalae</taxon>
        <taxon>asterids</taxon>
        <taxon>lamiids</taxon>
        <taxon>Lamiales</taxon>
        <taxon>Orobanchaceae</taxon>
        <taxon>Buchnereae</taxon>
        <taxon>Striga</taxon>
    </lineage>
</organism>
<proteinExistence type="predicted"/>
<protein>
    <submittedName>
        <fullName evidence="1">Uncharacterized protein</fullName>
    </submittedName>
</protein>